<keyword evidence="7 9" id="KW-0234">DNA repair</keyword>
<dbReference type="SUPFAM" id="SSF52540">
    <property type="entry name" value="P-loop containing nucleoside triphosphate hydrolases"/>
    <property type="match status" value="2"/>
</dbReference>
<keyword evidence="6" id="KW-0067">ATP-binding</keyword>
<keyword evidence="10" id="KW-0175">Coiled coil</keyword>
<evidence type="ECO:0000256" key="11">
    <source>
        <dbReference type="SAM" id="MobiDB-lite"/>
    </source>
</evidence>
<dbReference type="GO" id="GO:0005524">
    <property type="term" value="F:ATP binding"/>
    <property type="evidence" value="ECO:0007669"/>
    <property type="project" value="UniProtKB-KW"/>
</dbReference>
<reference evidence="13 14" key="1">
    <citation type="submission" date="2013-02" db="EMBL/GenBank/DDBJ databases">
        <title>The complete genome sequence of Corynebacterium callunae DSM 20147.</title>
        <authorList>
            <person name="Ruckert C."/>
            <person name="Albersmeier A."/>
            <person name="Kalinowski J."/>
        </authorList>
    </citation>
    <scope>NUCLEOTIDE SEQUENCE [LARGE SCALE GENOMIC DNA]</scope>
    <source>
        <strain evidence="13 14">DSM 20147</strain>
    </source>
</reference>
<evidence type="ECO:0000256" key="8">
    <source>
        <dbReference type="ARBA" id="ARBA00033408"/>
    </source>
</evidence>
<feature type="compositionally biased region" description="Polar residues" evidence="11">
    <location>
        <begin position="263"/>
        <end position="281"/>
    </location>
</feature>
<dbReference type="PIRSF" id="PIRSF003128">
    <property type="entry name" value="RecN"/>
    <property type="match status" value="1"/>
</dbReference>
<dbReference type="GO" id="GO:0009432">
    <property type="term" value="P:SOS response"/>
    <property type="evidence" value="ECO:0007669"/>
    <property type="project" value="TreeGrafter"/>
</dbReference>
<keyword evidence="14" id="KW-1185">Reference proteome</keyword>
<dbReference type="Pfam" id="PF02463">
    <property type="entry name" value="SMC_N"/>
    <property type="match status" value="1"/>
</dbReference>
<dbReference type="PANTHER" id="PTHR11059:SF0">
    <property type="entry name" value="DNA REPAIR PROTEIN RECN"/>
    <property type="match status" value="1"/>
</dbReference>
<dbReference type="eggNOG" id="COG0497">
    <property type="taxonomic scope" value="Bacteria"/>
</dbReference>
<dbReference type="RefSeq" id="WP_015651179.1">
    <property type="nucleotide sequence ID" value="NC_020506.1"/>
</dbReference>
<accession>M1UYS3</accession>
<dbReference type="EMBL" id="CP004354">
    <property type="protein sequence ID" value="AGG66748.1"/>
    <property type="molecule type" value="Genomic_DNA"/>
</dbReference>
<dbReference type="InterPro" id="IPR003395">
    <property type="entry name" value="RecF/RecN/SMC_N"/>
</dbReference>
<evidence type="ECO:0000313" key="13">
    <source>
        <dbReference type="EMBL" id="AGG66748.1"/>
    </source>
</evidence>
<feature type="coiled-coil region" evidence="10">
    <location>
        <begin position="357"/>
        <end position="391"/>
    </location>
</feature>
<comment type="function">
    <text evidence="1 9">May be involved in recombinational repair of damaged DNA.</text>
</comment>
<proteinExistence type="inferred from homology"/>
<dbReference type="AlphaFoldDB" id="M1UYS3"/>
<organism evidence="13 14">
    <name type="scientific">Corynebacterium callunae DSM 20147</name>
    <dbReference type="NCBI Taxonomy" id="1121353"/>
    <lineage>
        <taxon>Bacteria</taxon>
        <taxon>Bacillati</taxon>
        <taxon>Actinomycetota</taxon>
        <taxon>Actinomycetes</taxon>
        <taxon>Mycobacteriales</taxon>
        <taxon>Corynebacteriaceae</taxon>
        <taxon>Corynebacterium</taxon>
    </lineage>
</organism>
<keyword evidence="4" id="KW-0547">Nucleotide-binding</keyword>
<dbReference type="InterPro" id="IPR004604">
    <property type="entry name" value="DNA_recomb/repair_RecN"/>
</dbReference>
<evidence type="ECO:0000256" key="10">
    <source>
        <dbReference type="SAM" id="Coils"/>
    </source>
</evidence>
<evidence type="ECO:0000313" key="14">
    <source>
        <dbReference type="Proteomes" id="UP000011760"/>
    </source>
</evidence>
<sequence>MLADIAIENLGVIPAASAEFSSGLTVLTGETGAGKTMVVTGLRLLCGGRADASRVRTGSPQAVVEGRFITEGVPQDIVERATGIVSNAGGAADENGEFLAVRSVNANGRSKAHLGGRAVPAATLNEFSDELLTIHGQNDQLRLLSAERQLDALDRFDPQLAELRKAYGAKYLTWKTLHRDLEKRISSRRELAQEVDRLQFAINEIDEVAPQPGEDKELLLQIRRLQDVDTLREQAASALAAIDGASSLSEAMGGSQGFDDAQESASDQLGQAESALGSSEDPTLKALSAQLGEITTMLSEVSMELGGFLSDLPADPQALDELLTRQQQLKLLTRKYAADIDGVITWQQKAQVRLESIDISTEALDKLKEDLKKAELAMNKAAKKLSTLRAKAAKKLGDTVTEELQGLAMQKARFVVDIRTVAAGPTGMDQVEFQLAANSLAQPRPLASSASGGELSRVMLALEVILSAGTTGTTLVFDEVDAGVGGRAAVEIGRRLARLATANQVIVVTHLPQVAAYADTHLHVAKDVHEKAVTSGVETLSYERRIEELSRMLAGLEDTATGRAHATELLERAQREKQDICASENRELLAASA</sequence>
<gene>
    <name evidence="13" type="ORF">H924_06520</name>
</gene>
<evidence type="ECO:0000256" key="9">
    <source>
        <dbReference type="PIRNR" id="PIRNR003128"/>
    </source>
</evidence>
<feature type="region of interest" description="Disordered" evidence="11">
    <location>
        <begin position="251"/>
        <end position="281"/>
    </location>
</feature>
<evidence type="ECO:0000256" key="2">
    <source>
        <dbReference type="ARBA" id="ARBA00009441"/>
    </source>
</evidence>
<evidence type="ECO:0000256" key="7">
    <source>
        <dbReference type="ARBA" id="ARBA00023204"/>
    </source>
</evidence>
<dbReference type="CDD" id="cd03241">
    <property type="entry name" value="ABC_RecN"/>
    <property type="match status" value="1"/>
</dbReference>
<dbReference type="STRING" id="1121353.H924_06520"/>
<dbReference type="GO" id="GO:0006310">
    <property type="term" value="P:DNA recombination"/>
    <property type="evidence" value="ECO:0007669"/>
    <property type="project" value="InterPro"/>
</dbReference>
<dbReference type="NCBIfam" id="TIGR00634">
    <property type="entry name" value="recN"/>
    <property type="match status" value="1"/>
</dbReference>
<keyword evidence="5 9" id="KW-0227">DNA damage</keyword>
<dbReference type="Gene3D" id="3.40.50.300">
    <property type="entry name" value="P-loop containing nucleotide triphosphate hydrolases"/>
    <property type="match status" value="2"/>
</dbReference>
<evidence type="ECO:0000256" key="1">
    <source>
        <dbReference type="ARBA" id="ARBA00003618"/>
    </source>
</evidence>
<dbReference type="InterPro" id="IPR027417">
    <property type="entry name" value="P-loop_NTPase"/>
</dbReference>
<dbReference type="GO" id="GO:0043590">
    <property type="term" value="C:bacterial nucleoid"/>
    <property type="evidence" value="ECO:0007669"/>
    <property type="project" value="TreeGrafter"/>
</dbReference>
<protein>
    <recommendedName>
        <fullName evidence="3 9">DNA repair protein RecN</fullName>
    </recommendedName>
    <alternativeName>
        <fullName evidence="8 9">Recombination protein N</fullName>
    </alternativeName>
</protein>
<dbReference type="OrthoDB" id="9806954at2"/>
<dbReference type="KEGG" id="ccn:H924_06520"/>
<evidence type="ECO:0000256" key="5">
    <source>
        <dbReference type="ARBA" id="ARBA00022763"/>
    </source>
</evidence>
<feature type="domain" description="RecF/RecN/SMC N-terminal" evidence="12">
    <location>
        <begin position="5"/>
        <end position="526"/>
    </location>
</feature>
<dbReference type="FunFam" id="3.40.50.300:FF:000356">
    <property type="entry name" value="DNA repair protein RecN"/>
    <property type="match status" value="1"/>
</dbReference>
<name>M1UYS3_9CORY</name>
<comment type="similarity">
    <text evidence="2 9">Belongs to the RecN family.</text>
</comment>
<evidence type="ECO:0000259" key="12">
    <source>
        <dbReference type="Pfam" id="PF02463"/>
    </source>
</evidence>
<evidence type="ECO:0000256" key="3">
    <source>
        <dbReference type="ARBA" id="ARBA00021315"/>
    </source>
</evidence>
<evidence type="ECO:0000256" key="4">
    <source>
        <dbReference type="ARBA" id="ARBA00022741"/>
    </source>
</evidence>
<dbReference type="PATRIC" id="fig|1121353.3.peg.1329"/>
<dbReference type="GO" id="GO:0006281">
    <property type="term" value="P:DNA repair"/>
    <property type="evidence" value="ECO:0007669"/>
    <property type="project" value="UniProtKB-KW"/>
</dbReference>
<evidence type="ECO:0000256" key="6">
    <source>
        <dbReference type="ARBA" id="ARBA00022840"/>
    </source>
</evidence>
<dbReference type="FunFam" id="3.40.50.300:FF:000319">
    <property type="entry name" value="DNA repair protein RecN"/>
    <property type="match status" value="1"/>
</dbReference>
<dbReference type="Proteomes" id="UP000011760">
    <property type="component" value="Chromosome"/>
</dbReference>
<dbReference type="HOGENOM" id="CLU_018297_3_1_11"/>
<dbReference type="PANTHER" id="PTHR11059">
    <property type="entry name" value="DNA REPAIR PROTEIN RECN"/>
    <property type="match status" value="1"/>
</dbReference>